<dbReference type="PANTHER" id="PTHR31769">
    <property type="entry name" value="OS07G0462200 PROTEIN-RELATED"/>
    <property type="match status" value="1"/>
</dbReference>
<dbReference type="Pfam" id="PF06749">
    <property type="entry name" value="DUF1218"/>
    <property type="match status" value="1"/>
</dbReference>
<dbReference type="InterPro" id="IPR052222">
    <property type="entry name" value="DESIGUAL"/>
</dbReference>
<evidence type="ECO:0000256" key="3">
    <source>
        <dbReference type="ARBA" id="ARBA00022729"/>
    </source>
</evidence>
<sequence>MALSLPILVLLSSLYLIAFVLAIGAERRRNSGEVVPDEYDERTFCVYGSSASTVYGLSAFAALLVSQVVVCGVTRCLCPRRGITSGGGGGAGGGARACAVCSFVFSWLSFLGAEACLLAGSARNAYHTKYVGYYLKKDLTSCAALRKGVFAAAAALIMISMATSLLTYWSHSRADTGGWMKHENDVGVNMADHGAHNVEFSSTKA</sequence>
<gene>
    <name evidence="10" type="primary">LOC120281382</name>
</gene>
<accession>A0AB40CW27</accession>
<dbReference type="InterPro" id="IPR009606">
    <property type="entry name" value="DEAL/Modifying_wall_lignin1/2"/>
</dbReference>
<evidence type="ECO:0000256" key="8">
    <source>
        <dbReference type="SAM" id="SignalP"/>
    </source>
</evidence>
<reference evidence="10" key="1">
    <citation type="submission" date="2025-08" db="UniProtKB">
        <authorList>
            <consortium name="RefSeq"/>
        </authorList>
    </citation>
    <scope>IDENTIFICATION</scope>
</reference>
<evidence type="ECO:0000313" key="10">
    <source>
        <dbReference type="RefSeq" id="XP_039144160.1"/>
    </source>
</evidence>
<feature type="chain" id="PRO_5044264925" evidence="8">
    <location>
        <begin position="23"/>
        <end position="205"/>
    </location>
</feature>
<evidence type="ECO:0000256" key="4">
    <source>
        <dbReference type="ARBA" id="ARBA00022989"/>
    </source>
</evidence>
<evidence type="ECO:0000256" key="2">
    <source>
        <dbReference type="ARBA" id="ARBA00022692"/>
    </source>
</evidence>
<evidence type="ECO:0000313" key="9">
    <source>
        <dbReference type="Proteomes" id="UP001515500"/>
    </source>
</evidence>
<evidence type="ECO:0000256" key="7">
    <source>
        <dbReference type="SAM" id="Phobius"/>
    </source>
</evidence>
<feature type="transmembrane region" description="Helical" evidence="7">
    <location>
        <begin position="46"/>
        <end position="73"/>
    </location>
</feature>
<evidence type="ECO:0000256" key="1">
    <source>
        <dbReference type="ARBA" id="ARBA00004127"/>
    </source>
</evidence>
<name>A0AB40CW27_DIOCR</name>
<comment type="subcellular location">
    <subcellularLocation>
        <location evidence="1">Endomembrane system</location>
        <topology evidence="1">Multi-pass membrane protein</topology>
    </subcellularLocation>
</comment>
<dbReference type="GO" id="GO:0012505">
    <property type="term" value="C:endomembrane system"/>
    <property type="evidence" value="ECO:0007669"/>
    <property type="project" value="UniProtKB-SubCell"/>
</dbReference>
<dbReference type="RefSeq" id="XP_039144160.1">
    <property type="nucleotide sequence ID" value="XM_039288226.1"/>
</dbReference>
<evidence type="ECO:0000256" key="6">
    <source>
        <dbReference type="ARBA" id="ARBA00029467"/>
    </source>
</evidence>
<keyword evidence="3 8" id="KW-0732">Signal</keyword>
<comment type="similarity">
    <text evidence="6">Belongs to the DESIGUAL family.</text>
</comment>
<dbReference type="GeneID" id="120281382"/>
<keyword evidence="5 7" id="KW-0472">Membrane</keyword>
<keyword evidence="4 7" id="KW-1133">Transmembrane helix</keyword>
<proteinExistence type="inferred from homology"/>
<keyword evidence="2 7" id="KW-0812">Transmembrane</keyword>
<feature type="signal peptide" evidence="8">
    <location>
        <begin position="1"/>
        <end position="22"/>
    </location>
</feature>
<organism evidence="9 10">
    <name type="scientific">Dioscorea cayennensis subsp. rotundata</name>
    <name type="common">White Guinea yam</name>
    <name type="synonym">Dioscorea rotundata</name>
    <dbReference type="NCBI Taxonomy" id="55577"/>
    <lineage>
        <taxon>Eukaryota</taxon>
        <taxon>Viridiplantae</taxon>
        <taxon>Streptophyta</taxon>
        <taxon>Embryophyta</taxon>
        <taxon>Tracheophyta</taxon>
        <taxon>Spermatophyta</taxon>
        <taxon>Magnoliopsida</taxon>
        <taxon>Liliopsida</taxon>
        <taxon>Dioscoreales</taxon>
        <taxon>Dioscoreaceae</taxon>
        <taxon>Dioscorea</taxon>
    </lineage>
</organism>
<dbReference type="AlphaFoldDB" id="A0AB40CW27"/>
<dbReference type="Proteomes" id="UP001515500">
    <property type="component" value="Chromosome 17"/>
</dbReference>
<keyword evidence="9" id="KW-1185">Reference proteome</keyword>
<evidence type="ECO:0000256" key="5">
    <source>
        <dbReference type="ARBA" id="ARBA00023136"/>
    </source>
</evidence>
<feature type="transmembrane region" description="Helical" evidence="7">
    <location>
        <begin position="149"/>
        <end position="170"/>
    </location>
</feature>
<protein>
    <submittedName>
        <fullName evidence="10">Uncharacterized protein LOC120281382</fullName>
    </submittedName>
</protein>